<sequence>MTDNRYIATSKLSDEQIGDIYHEVINIQEARQSAEKTFSKSTRDILKVVADETINDADLHFDYREILKGSNSRTFECALSLTNRATEEIHLLAGCTLETLSDGSLMVISSHTRDSSEELLYNALGMFAGLAKTNIVFRKDLVPEQADRIENSPLFISQIGKEQLSYTAIPSKEFFRAVSKSRPEATDAFSILSQIKIADMEKEDIDQFFPFNHKIPKRVMAAVEPFEATTPKPTNLKKNIPA</sequence>
<accession>A0AAW8Q1M9</accession>
<dbReference type="Proteomes" id="UP001253193">
    <property type="component" value="Unassembled WGS sequence"/>
</dbReference>
<dbReference type="AlphaFoldDB" id="A0AAW8Q1M9"/>
<evidence type="ECO:0000313" key="1">
    <source>
        <dbReference type="EMBL" id="MDS1821534.1"/>
    </source>
</evidence>
<organism evidence="1 2">
    <name type="scientific">Vibrio parahaemolyticus</name>
    <dbReference type="NCBI Taxonomy" id="670"/>
    <lineage>
        <taxon>Bacteria</taxon>
        <taxon>Pseudomonadati</taxon>
        <taxon>Pseudomonadota</taxon>
        <taxon>Gammaproteobacteria</taxon>
        <taxon>Vibrionales</taxon>
        <taxon>Vibrionaceae</taxon>
        <taxon>Vibrio</taxon>
    </lineage>
</organism>
<reference evidence="1" key="1">
    <citation type="submission" date="2023-06" db="EMBL/GenBank/DDBJ databases">
        <title>Genomic Diversity of Vibrio spp. and Metagenomic Analysis of Pathogens in Florida Gulf Coastal Waters Following Hurricane Ian.</title>
        <authorList>
            <person name="Brumfield K.D."/>
        </authorList>
    </citation>
    <scope>NUCLEOTIDE SEQUENCE</scope>
    <source>
        <strain evidence="1">WBS2B-138</strain>
    </source>
</reference>
<name>A0AAW8Q1M9_VIBPH</name>
<dbReference type="EMBL" id="JAUHGG010000003">
    <property type="protein sequence ID" value="MDS1821534.1"/>
    <property type="molecule type" value="Genomic_DNA"/>
</dbReference>
<comment type="caution">
    <text evidence="1">The sequence shown here is derived from an EMBL/GenBank/DDBJ whole genome shotgun (WGS) entry which is preliminary data.</text>
</comment>
<dbReference type="RefSeq" id="WP_311020438.1">
    <property type="nucleotide sequence ID" value="NZ_JAUHGG010000003.1"/>
</dbReference>
<proteinExistence type="predicted"/>
<gene>
    <name evidence="1" type="ORF">QX249_12750</name>
</gene>
<protein>
    <submittedName>
        <fullName evidence="1">Uncharacterized protein</fullName>
    </submittedName>
</protein>
<evidence type="ECO:0000313" key="2">
    <source>
        <dbReference type="Proteomes" id="UP001253193"/>
    </source>
</evidence>